<sequence>MARLDFLHICNDAFLTAGTNSLNVIGIFDRITAQKLPVGIPKLSLAMGITALDGPHDILIVLKKDLKELGRVQGSYQGPNHQHIHHFIGLGFPEAGEYIFEVSVDGELLGTKRLLVNKTGE</sequence>
<comment type="caution">
    <text evidence="1">The sequence shown here is derived from an EMBL/GenBank/DDBJ whole genome shotgun (WGS) entry which is preliminary data.</text>
</comment>
<evidence type="ECO:0000313" key="1">
    <source>
        <dbReference type="EMBL" id="MBE7524785.1"/>
    </source>
</evidence>
<name>A0A928Y4E4_UNCKA</name>
<gene>
    <name evidence="1" type="ORF">HS096_00070</name>
</gene>
<reference evidence="1" key="1">
    <citation type="submission" date="2020-05" db="EMBL/GenBank/DDBJ databases">
        <title>High-Quality Genomes of Partial-Nitritation/Anammox System by Hierarchical Clustering Based Hybrid Assembly.</title>
        <authorList>
            <person name="Liu L."/>
            <person name="Wang Y."/>
            <person name="Che Y."/>
            <person name="Chen Y."/>
            <person name="Xia Y."/>
            <person name="Luo R."/>
            <person name="Cheng S.H."/>
            <person name="Zheng C."/>
            <person name="Zhang T."/>
        </authorList>
    </citation>
    <scope>NUCLEOTIDE SEQUENCE</scope>
    <source>
        <strain evidence="1">H1_PAT1</strain>
    </source>
</reference>
<protein>
    <submittedName>
        <fullName evidence="1">Uncharacterized protein</fullName>
    </submittedName>
</protein>
<dbReference type="Proteomes" id="UP000710385">
    <property type="component" value="Unassembled WGS sequence"/>
</dbReference>
<dbReference type="AlphaFoldDB" id="A0A928Y4E4"/>
<dbReference type="Pfam" id="PF22091">
    <property type="entry name" value="DUF6941"/>
    <property type="match status" value="1"/>
</dbReference>
<organism evidence="1 2">
    <name type="scientific">candidate division WWE3 bacterium</name>
    <dbReference type="NCBI Taxonomy" id="2053526"/>
    <lineage>
        <taxon>Bacteria</taxon>
        <taxon>Katanobacteria</taxon>
    </lineage>
</organism>
<evidence type="ECO:0000313" key="2">
    <source>
        <dbReference type="Proteomes" id="UP000710385"/>
    </source>
</evidence>
<proteinExistence type="predicted"/>
<dbReference type="EMBL" id="JABTTY010000001">
    <property type="protein sequence ID" value="MBE7524785.1"/>
    <property type="molecule type" value="Genomic_DNA"/>
</dbReference>
<dbReference type="InterPro" id="IPR054221">
    <property type="entry name" value="DUF6941"/>
</dbReference>
<accession>A0A928Y4E4</accession>